<organism evidence="1 2">
    <name type="scientific">Natranaeroarchaeum sulfidigenes</name>
    <dbReference type="NCBI Taxonomy" id="2784880"/>
    <lineage>
        <taxon>Archaea</taxon>
        <taxon>Methanobacteriati</taxon>
        <taxon>Methanobacteriota</taxon>
        <taxon>Stenosarchaea group</taxon>
        <taxon>Halobacteria</taxon>
        <taxon>Halobacteriales</taxon>
        <taxon>Natronoarchaeaceae</taxon>
        <taxon>Natranaeroarchaeum</taxon>
    </lineage>
</organism>
<dbReference type="Proteomes" id="UP000663586">
    <property type="component" value="Chromosome"/>
</dbReference>
<proteinExistence type="predicted"/>
<gene>
    <name evidence="1" type="ORF">AArcS_0302</name>
</gene>
<dbReference type="KEGG" id="hara:AArcS_0302"/>
<sequence>MGEEGRAIRDRATVQQYEPPVFGIERDMWVAEDAETGCTGIGRVEDEAVGNLVSLVLTHESAAIDETEYLKLPGQVREKRWSNAGARKRRGIVERLFDGF</sequence>
<dbReference type="EMBL" id="CP064786">
    <property type="protein sequence ID" value="QSG01536.1"/>
    <property type="molecule type" value="Genomic_DNA"/>
</dbReference>
<evidence type="ECO:0000313" key="1">
    <source>
        <dbReference type="EMBL" id="QSG01536.1"/>
    </source>
</evidence>
<accession>A0A897MTL5</accession>
<keyword evidence="2" id="KW-1185">Reference proteome</keyword>
<protein>
    <submittedName>
        <fullName evidence="1">Uncharacterized protein</fullName>
    </submittedName>
</protein>
<dbReference type="RefSeq" id="WP_238478658.1">
    <property type="nucleotide sequence ID" value="NZ_CP064786.1"/>
</dbReference>
<name>A0A897MTL5_9EURY</name>
<dbReference type="GeneID" id="70683688"/>
<reference evidence="1" key="1">
    <citation type="submission" date="2020-11" db="EMBL/GenBank/DDBJ databases">
        <title>Carbohydrate-dependent, anaerobic sulfur respiration: A novel catabolism in halophilic archaea.</title>
        <authorList>
            <person name="Sorokin D.Y."/>
            <person name="Messina E."/>
            <person name="Smedile F."/>
            <person name="La Cono V."/>
            <person name="Hallsworth J.E."/>
            <person name="Yakimov M.M."/>
        </authorList>
    </citation>
    <scope>NUCLEOTIDE SEQUENCE</scope>
    <source>
        <strain evidence="1">AArc-S</strain>
    </source>
</reference>
<evidence type="ECO:0000313" key="2">
    <source>
        <dbReference type="Proteomes" id="UP000663586"/>
    </source>
</evidence>
<dbReference type="AlphaFoldDB" id="A0A897MTL5"/>